<dbReference type="Gene3D" id="1.10.10.60">
    <property type="entry name" value="Homeodomain-like"/>
    <property type="match status" value="1"/>
</dbReference>
<feature type="domain" description="Myb/SANT-like DNA-binding" evidence="7">
    <location>
        <begin position="252"/>
        <end position="333"/>
    </location>
</feature>
<evidence type="ECO:0000256" key="4">
    <source>
        <dbReference type="ARBA" id="ARBA00023163"/>
    </source>
</evidence>
<dbReference type="InterPro" id="IPR044822">
    <property type="entry name" value="Myb_DNA-bind_4"/>
</dbReference>
<evidence type="ECO:0000256" key="1">
    <source>
        <dbReference type="ARBA" id="ARBA00004123"/>
    </source>
</evidence>
<evidence type="ECO:0000256" key="2">
    <source>
        <dbReference type="ARBA" id="ARBA00023015"/>
    </source>
</evidence>
<accession>A0ABQ8D406</accession>
<evidence type="ECO:0000256" key="6">
    <source>
        <dbReference type="SAM" id="MobiDB-lite"/>
    </source>
</evidence>
<reference evidence="8 9" key="1">
    <citation type="submission" date="2021-05" db="EMBL/GenBank/DDBJ databases">
        <title>Genome Assembly of Synthetic Allotetraploid Brassica napus Reveals Homoeologous Exchanges between Subgenomes.</title>
        <authorList>
            <person name="Davis J.T."/>
        </authorList>
    </citation>
    <scope>NUCLEOTIDE SEQUENCE [LARGE SCALE GENOMIC DNA]</scope>
    <source>
        <strain evidence="9">cv. Da-Ae</strain>
        <tissue evidence="8">Seedling</tissue>
    </source>
</reference>
<feature type="region of interest" description="Disordered" evidence="6">
    <location>
        <begin position="104"/>
        <end position="142"/>
    </location>
</feature>
<name>A0ABQ8D406_BRANA</name>
<comment type="caution">
    <text evidence="8">The sequence shown here is derived from an EMBL/GenBank/DDBJ whole genome shotgun (WGS) entry which is preliminary data.</text>
</comment>
<dbReference type="PANTHER" id="PTHR21654:SF7">
    <property type="entry name" value="HOMEODOMAIN-LIKE SUPERFAMILY PROTEIN"/>
    <property type="match status" value="1"/>
</dbReference>
<dbReference type="EMBL" id="JAGKQM010000006">
    <property type="protein sequence ID" value="KAH0924109.1"/>
    <property type="molecule type" value="Genomic_DNA"/>
</dbReference>
<sequence length="377" mass="43500">MEDVDPFGSSEWMYRSRSLRTQGNDDALATLADLASPPQKQKPIRCVVKPPSEDRQHPLDILAGSLDRLPPEMGFLGDGGCFEAPWIADVEESGQLTRGFAKDEVRGRVSRRDGVSLSSSADSDSDSFQGGLKGKRKRKTREKMDHFVEKLVGSMMKRQEKMHNQLINVMEKMEHERTLSEEAWRQQEIERMKQNEEAQMREMSHSSSIIPFIKSVIGEEEDIEMPNLTIPLPKQSAHQRQRDVKFVFPSGRRWPHEEVQALIDSRSQVEEKTGFHRVAIWDDVSAKMKERGMIDLLKSEKWENMNKYYKRVVEGKKTQPEHRKTRSYFEKLGKLYKTNSVVEKEEFEIKTKNVVGDWDLVTATGDEKRILGYIDLG</sequence>
<evidence type="ECO:0000313" key="8">
    <source>
        <dbReference type="EMBL" id="KAH0924109.1"/>
    </source>
</evidence>
<feature type="compositionally biased region" description="Basic and acidic residues" evidence="6">
    <location>
        <begin position="104"/>
        <end position="114"/>
    </location>
</feature>
<comment type="subcellular location">
    <subcellularLocation>
        <location evidence="1">Nucleus</location>
    </subcellularLocation>
</comment>
<dbReference type="Pfam" id="PF13837">
    <property type="entry name" value="Myb_DNA-bind_4"/>
    <property type="match status" value="1"/>
</dbReference>
<evidence type="ECO:0000259" key="7">
    <source>
        <dbReference type="Pfam" id="PF13837"/>
    </source>
</evidence>
<keyword evidence="4" id="KW-0804">Transcription</keyword>
<evidence type="ECO:0000313" key="9">
    <source>
        <dbReference type="Proteomes" id="UP000824890"/>
    </source>
</evidence>
<keyword evidence="9" id="KW-1185">Reference proteome</keyword>
<keyword evidence="5" id="KW-0539">Nucleus</keyword>
<protein>
    <recommendedName>
        <fullName evidence="7">Myb/SANT-like DNA-binding domain-containing protein</fullName>
    </recommendedName>
</protein>
<keyword evidence="2" id="KW-0805">Transcription regulation</keyword>
<evidence type="ECO:0000256" key="5">
    <source>
        <dbReference type="ARBA" id="ARBA00023242"/>
    </source>
</evidence>
<dbReference type="PANTHER" id="PTHR21654">
    <property type="entry name" value="FI21293P1"/>
    <property type="match status" value="1"/>
</dbReference>
<keyword evidence="3" id="KW-0238">DNA-binding</keyword>
<evidence type="ECO:0000256" key="3">
    <source>
        <dbReference type="ARBA" id="ARBA00023125"/>
    </source>
</evidence>
<gene>
    <name evidence="8" type="ORF">HID58_024127</name>
</gene>
<organism evidence="8 9">
    <name type="scientific">Brassica napus</name>
    <name type="common">Rape</name>
    <dbReference type="NCBI Taxonomy" id="3708"/>
    <lineage>
        <taxon>Eukaryota</taxon>
        <taxon>Viridiplantae</taxon>
        <taxon>Streptophyta</taxon>
        <taxon>Embryophyta</taxon>
        <taxon>Tracheophyta</taxon>
        <taxon>Spermatophyta</taxon>
        <taxon>Magnoliopsida</taxon>
        <taxon>eudicotyledons</taxon>
        <taxon>Gunneridae</taxon>
        <taxon>Pentapetalae</taxon>
        <taxon>rosids</taxon>
        <taxon>malvids</taxon>
        <taxon>Brassicales</taxon>
        <taxon>Brassicaceae</taxon>
        <taxon>Brassiceae</taxon>
        <taxon>Brassica</taxon>
    </lineage>
</organism>
<dbReference type="Proteomes" id="UP000824890">
    <property type="component" value="Unassembled WGS sequence"/>
</dbReference>
<proteinExistence type="predicted"/>